<dbReference type="SMART" id="SM00889">
    <property type="entry name" value="EFG_IV"/>
    <property type="match status" value="1"/>
</dbReference>
<dbReference type="InterPro" id="IPR053905">
    <property type="entry name" value="EF-G-like_DII"/>
</dbReference>
<dbReference type="RefSeq" id="WP_145084216.1">
    <property type="nucleotide sequence ID" value="NZ_CP036274.1"/>
</dbReference>
<dbReference type="Gene3D" id="3.30.70.870">
    <property type="entry name" value="Elongation Factor G (Translational Gtpase), domain 3"/>
    <property type="match status" value="1"/>
</dbReference>
<dbReference type="InterPro" id="IPR009000">
    <property type="entry name" value="Transl_B-barrel_sf"/>
</dbReference>
<dbReference type="Pfam" id="PF00679">
    <property type="entry name" value="EFG_C"/>
    <property type="match status" value="1"/>
</dbReference>
<dbReference type="PRINTS" id="PR00315">
    <property type="entry name" value="ELONGATNFCT"/>
</dbReference>
<dbReference type="InterPro" id="IPR041095">
    <property type="entry name" value="EFG_II"/>
</dbReference>
<comment type="function">
    <text evidence="5">Catalyzes the GTP-dependent ribosomal translocation step during translation elongation. During this step, the ribosome changes from the pre-translocational (PRE) to the post-translocational (POST) state as the newly formed A-site-bound peptidyl-tRNA and P-site-bound deacylated tRNA move to the P and E sites, respectively. Catalyzes the coordinated movement of the two tRNA molecules, the mRNA and conformational changes in the ribosome.</text>
</comment>
<evidence type="ECO:0000256" key="2">
    <source>
        <dbReference type="ARBA" id="ARBA00022741"/>
    </source>
</evidence>
<evidence type="ECO:0000313" key="8">
    <source>
        <dbReference type="Proteomes" id="UP000315017"/>
    </source>
</evidence>
<evidence type="ECO:0000256" key="4">
    <source>
        <dbReference type="ARBA" id="ARBA00023134"/>
    </source>
</evidence>
<dbReference type="SUPFAM" id="SSF54980">
    <property type="entry name" value="EF-G C-terminal domain-like"/>
    <property type="match status" value="2"/>
</dbReference>
<keyword evidence="3 7" id="KW-0251">Elongation factor</keyword>
<dbReference type="EMBL" id="CP036274">
    <property type="protein sequence ID" value="QDU25374.1"/>
    <property type="molecule type" value="Genomic_DNA"/>
</dbReference>
<dbReference type="PANTHER" id="PTHR43261">
    <property type="entry name" value="TRANSLATION ELONGATION FACTOR G-RELATED"/>
    <property type="match status" value="1"/>
</dbReference>
<organism evidence="7 8">
    <name type="scientific">Anatilimnocola aggregata</name>
    <dbReference type="NCBI Taxonomy" id="2528021"/>
    <lineage>
        <taxon>Bacteria</taxon>
        <taxon>Pseudomonadati</taxon>
        <taxon>Planctomycetota</taxon>
        <taxon>Planctomycetia</taxon>
        <taxon>Pirellulales</taxon>
        <taxon>Pirellulaceae</taxon>
        <taxon>Anatilimnocola</taxon>
    </lineage>
</organism>
<dbReference type="AlphaFoldDB" id="A0A517Y547"/>
<dbReference type="SUPFAM" id="SSF54211">
    <property type="entry name" value="Ribosomal protein S5 domain 2-like"/>
    <property type="match status" value="1"/>
</dbReference>
<dbReference type="PROSITE" id="PS51722">
    <property type="entry name" value="G_TR_2"/>
    <property type="match status" value="1"/>
</dbReference>
<dbReference type="SUPFAM" id="SSF52540">
    <property type="entry name" value="P-loop containing nucleoside triphosphate hydrolases"/>
    <property type="match status" value="1"/>
</dbReference>
<dbReference type="NCBIfam" id="TIGR00231">
    <property type="entry name" value="small_GTP"/>
    <property type="match status" value="1"/>
</dbReference>
<dbReference type="Pfam" id="PF03764">
    <property type="entry name" value="EFG_IV"/>
    <property type="match status" value="2"/>
</dbReference>
<dbReference type="Pfam" id="PF00009">
    <property type="entry name" value="GTP_EFTU"/>
    <property type="match status" value="1"/>
</dbReference>
<dbReference type="InterPro" id="IPR035647">
    <property type="entry name" value="EFG_III/V"/>
</dbReference>
<evidence type="ECO:0000313" key="7">
    <source>
        <dbReference type="EMBL" id="QDU25374.1"/>
    </source>
</evidence>
<dbReference type="Proteomes" id="UP000315017">
    <property type="component" value="Chromosome"/>
</dbReference>
<proteinExistence type="predicted"/>
<dbReference type="SMART" id="SM00838">
    <property type="entry name" value="EFG_C"/>
    <property type="match status" value="1"/>
</dbReference>
<dbReference type="InterPro" id="IPR009022">
    <property type="entry name" value="EFG_III"/>
</dbReference>
<dbReference type="InterPro" id="IPR000640">
    <property type="entry name" value="EFG_V-like"/>
</dbReference>
<dbReference type="Pfam" id="PF14492">
    <property type="entry name" value="EFG_III"/>
    <property type="match status" value="1"/>
</dbReference>
<dbReference type="CDD" id="cd03713">
    <property type="entry name" value="EFG_mtEFG_C"/>
    <property type="match status" value="1"/>
</dbReference>
<dbReference type="KEGG" id="aagg:ETAA8_04400"/>
<evidence type="ECO:0000259" key="6">
    <source>
        <dbReference type="PROSITE" id="PS51722"/>
    </source>
</evidence>
<dbReference type="Gene3D" id="2.40.30.10">
    <property type="entry name" value="Translation factors"/>
    <property type="match status" value="1"/>
</dbReference>
<dbReference type="GO" id="GO:0005525">
    <property type="term" value="F:GTP binding"/>
    <property type="evidence" value="ECO:0007669"/>
    <property type="project" value="UniProtKB-KW"/>
</dbReference>
<gene>
    <name evidence="7" type="primary">fus</name>
    <name evidence="7" type="ORF">ETAA8_04400</name>
</gene>
<accession>A0A517Y547</accession>
<dbReference type="CDD" id="cd16262">
    <property type="entry name" value="EFG_III"/>
    <property type="match status" value="1"/>
</dbReference>
<keyword evidence="3 7" id="KW-0648">Protein biosynthesis</keyword>
<dbReference type="GO" id="GO:0032790">
    <property type="term" value="P:ribosome disassembly"/>
    <property type="evidence" value="ECO:0007669"/>
    <property type="project" value="TreeGrafter"/>
</dbReference>
<keyword evidence="2" id="KW-0547">Nucleotide-binding</keyword>
<evidence type="ECO:0000256" key="5">
    <source>
        <dbReference type="ARBA" id="ARBA00024731"/>
    </source>
</evidence>
<dbReference type="OrthoDB" id="9804431at2"/>
<feature type="domain" description="Tr-type G" evidence="6">
    <location>
        <begin position="7"/>
        <end position="266"/>
    </location>
</feature>
<dbReference type="SUPFAM" id="SSF50447">
    <property type="entry name" value="Translation proteins"/>
    <property type="match status" value="1"/>
</dbReference>
<dbReference type="InterPro" id="IPR005517">
    <property type="entry name" value="Transl_elong_EFG/EF2_IV"/>
</dbReference>
<protein>
    <recommendedName>
        <fullName evidence="1">Elongation factor G</fullName>
    </recommendedName>
</protein>
<dbReference type="CDD" id="cd04170">
    <property type="entry name" value="EF-G_bact"/>
    <property type="match status" value="1"/>
</dbReference>
<dbReference type="InterPro" id="IPR027417">
    <property type="entry name" value="P-loop_NTPase"/>
</dbReference>
<dbReference type="GO" id="GO:0003746">
    <property type="term" value="F:translation elongation factor activity"/>
    <property type="evidence" value="ECO:0007669"/>
    <property type="project" value="UniProtKB-KW"/>
</dbReference>
<dbReference type="Gene3D" id="3.30.230.10">
    <property type="match status" value="1"/>
</dbReference>
<reference evidence="7 8" key="1">
    <citation type="submission" date="2019-02" db="EMBL/GenBank/DDBJ databases">
        <title>Deep-cultivation of Planctomycetes and their phenomic and genomic characterization uncovers novel biology.</title>
        <authorList>
            <person name="Wiegand S."/>
            <person name="Jogler M."/>
            <person name="Boedeker C."/>
            <person name="Pinto D."/>
            <person name="Vollmers J."/>
            <person name="Rivas-Marin E."/>
            <person name="Kohn T."/>
            <person name="Peeters S.H."/>
            <person name="Heuer A."/>
            <person name="Rast P."/>
            <person name="Oberbeckmann S."/>
            <person name="Bunk B."/>
            <person name="Jeske O."/>
            <person name="Meyerdierks A."/>
            <person name="Storesund J.E."/>
            <person name="Kallscheuer N."/>
            <person name="Luecker S."/>
            <person name="Lage O.M."/>
            <person name="Pohl T."/>
            <person name="Merkel B.J."/>
            <person name="Hornburger P."/>
            <person name="Mueller R.-W."/>
            <person name="Bruemmer F."/>
            <person name="Labrenz M."/>
            <person name="Spormann A.M."/>
            <person name="Op den Camp H."/>
            <person name="Overmann J."/>
            <person name="Amann R."/>
            <person name="Jetten M.S.M."/>
            <person name="Mascher T."/>
            <person name="Medema M.H."/>
            <person name="Devos D.P."/>
            <person name="Kaster A.-K."/>
            <person name="Ovreas L."/>
            <person name="Rohde M."/>
            <person name="Galperin M.Y."/>
            <person name="Jogler C."/>
        </authorList>
    </citation>
    <scope>NUCLEOTIDE SEQUENCE [LARGE SCALE GENOMIC DNA]</scope>
    <source>
        <strain evidence="7 8">ETA_A8</strain>
    </source>
</reference>
<dbReference type="InterPro" id="IPR000795">
    <property type="entry name" value="T_Tr_GTP-bd_dom"/>
</dbReference>
<dbReference type="PANTHER" id="PTHR43261:SF6">
    <property type="entry name" value="ELONGATION FACTOR G-LIKE PROTEIN"/>
    <property type="match status" value="1"/>
</dbReference>
<dbReference type="InterPro" id="IPR005225">
    <property type="entry name" value="Small_GTP-bd"/>
</dbReference>
<name>A0A517Y547_9BACT</name>
<sequence>MAKVNVADLRNVAFCGHGNSGKTTLLDKLLVLTGAVSGEPSVDNGSSICDFDPEEKAHKRTIESSIVHFMHDGKRINAIDTPGYADFIGQTIGALRAVETAVIVVNAHSGIEVNTRRVFQEAGKAGVGRMIVINRMDEPNIDFPKLIEQLRDTFGNACALLNIPVGTGPDFKGVVTTLEKDHGAKGTLLPVADVHTQLIESIVEVDEALMEKYFEGEEPSPEKIEELTEQAIARGTLIPIVCCSAKTGVGLKDLLTVLAHEALPPGHIQRLAYKEGHKEGEEGDEIKLKSDPGAPLVAQVFKTRIDPFVQKLTYLRIYSGTLKKDDQVHVCGSRKGAKLGPLLDVQGAETKPIESASAGEIIAIAKMEDLHTGSTLGEFEMPRIPFPVPMVGLAVKPKSHNDEAKLSVSLHKILEEDSTLKLDRDPQTKELVMTGMSDLHLQILRERLHRRDKLDVDTRPPKIPFRETIMASAEGSYRHKKQSGGRGQFGEVHIRMYPLPRNITPEGFCTKDRFPQMKDFHFDPTHRFLWVNSVVGGSIPGNFLPAIEKGFKERIEKGVIAGHTVQDVAVEVHYGKHHDVDSSEAAFKIAGSMAFRNVFQQAKPALLEPIVRMEITVPESHVGDLYSDMSGRGGRVQGTDAAGGGYQTIFAEVPLREVTTYARTLSSMTGGQGSFTMEFSHYDIMPTSVQQEVVSKATMHEEEEE</sequence>
<dbReference type="Pfam" id="PF22042">
    <property type="entry name" value="EF-G_D2"/>
    <property type="match status" value="1"/>
</dbReference>
<evidence type="ECO:0000256" key="1">
    <source>
        <dbReference type="ARBA" id="ARBA00017872"/>
    </source>
</evidence>
<keyword evidence="4" id="KW-0342">GTP-binding</keyword>
<dbReference type="Gene3D" id="3.30.70.240">
    <property type="match status" value="1"/>
</dbReference>
<dbReference type="InterPro" id="IPR047872">
    <property type="entry name" value="EFG_IV"/>
</dbReference>
<dbReference type="CDD" id="cd01434">
    <property type="entry name" value="EFG_mtEFG1_IV"/>
    <property type="match status" value="1"/>
</dbReference>
<evidence type="ECO:0000256" key="3">
    <source>
        <dbReference type="ARBA" id="ARBA00022768"/>
    </source>
</evidence>
<dbReference type="NCBIfam" id="NF009381">
    <property type="entry name" value="PRK12740.1-5"/>
    <property type="match status" value="1"/>
</dbReference>
<dbReference type="InterPro" id="IPR020568">
    <property type="entry name" value="Ribosomal_Su5_D2-typ_SF"/>
</dbReference>
<dbReference type="InterPro" id="IPR035649">
    <property type="entry name" value="EFG_V"/>
</dbReference>
<dbReference type="Gene3D" id="3.40.50.300">
    <property type="entry name" value="P-loop containing nucleotide triphosphate hydrolases"/>
    <property type="match status" value="1"/>
</dbReference>
<dbReference type="InterPro" id="IPR014721">
    <property type="entry name" value="Ribsml_uS5_D2-typ_fold_subgr"/>
</dbReference>
<dbReference type="GO" id="GO:0003924">
    <property type="term" value="F:GTPase activity"/>
    <property type="evidence" value="ECO:0007669"/>
    <property type="project" value="InterPro"/>
</dbReference>
<dbReference type="FunFam" id="3.30.70.240:FF:000001">
    <property type="entry name" value="Elongation factor G"/>
    <property type="match status" value="1"/>
</dbReference>
<keyword evidence="8" id="KW-1185">Reference proteome</keyword>